<feature type="compositionally biased region" description="Acidic residues" evidence="1">
    <location>
        <begin position="1594"/>
        <end position="1605"/>
    </location>
</feature>
<evidence type="ECO:0000313" key="2">
    <source>
        <dbReference type="EMBL" id="KTB47154.1"/>
    </source>
</evidence>
<evidence type="ECO:0000313" key="3">
    <source>
        <dbReference type="Proteomes" id="UP000054988"/>
    </source>
</evidence>
<dbReference type="eggNOG" id="ENOG502SYB6">
    <property type="taxonomic scope" value="Eukaryota"/>
</dbReference>
<comment type="caution">
    <text evidence="2">The sequence shown here is derived from an EMBL/GenBank/DDBJ whole genome shotgun (WGS) entry which is preliminary data.</text>
</comment>
<reference evidence="2 3" key="1">
    <citation type="submission" date="2015-12" db="EMBL/GenBank/DDBJ databases">
        <title>Draft genome sequence of Moniliophthora roreri, the causal agent of frosty pod rot of cacao.</title>
        <authorList>
            <person name="Aime M.C."/>
            <person name="Diaz-Valderrama J.R."/>
            <person name="Kijpornyongpan T."/>
            <person name="Phillips-Mora W."/>
        </authorList>
    </citation>
    <scope>NUCLEOTIDE SEQUENCE [LARGE SCALE GENOMIC DNA]</scope>
    <source>
        <strain evidence="2 3">MCA 2952</strain>
    </source>
</reference>
<accession>A0A0W0GF49</accession>
<dbReference type="EMBL" id="LATX01000116">
    <property type="protein sequence ID" value="KTB47154.1"/>
    <property type="molecule type" value="Genomic_DNA"/>
</dbReference>
<evidence type="ECO:0000256" key="1">
    <source>
        <dbReference type="SAM" id="MobiDB-lite"/>
    </source>
</evidence>
<protein>
    <submittedName>
        <fullName evidence="2">Uncharacterized protein</fullName>
    </submittedName>
</protein>
<proteinExistence type="predicted"/>
<name>A0A0W0GF49_MONRR</name>
<organism evidence="2 3">
    <name type="scientific">Moniliophthora roreri</name>
    <name type="common">Frosty pod rot fungus</name>
    <name type="synonym">Monilia roreri</name>
    <dbReference type="NCBI Taxonomy" id="221103"/>
    <lineage>
        <taxon>Eukaryota</taxon>
        <taxon>Fungi</taxon>
        <taxon>Dikarya</taxon>
        <taxon>Basidiomycota</taxon>
        <taxon>Agaricomycotina</taxon>
        <taxon>Agaricomycetes</taxon>
        <taxon>Agaricomycetidae</taxon>
        <taxon>Agaricales</taxon>
        <taxon>Marasmiineae</taxon>
        <taxon>Marasmiaceae</taxon>
        <taxon>Moniliophthora</taxon>
    </lineage>
</organism>
<feature type="region of interest" description="Disordered" evidence="1">
    <location>
        <begin position="1590"/>
        <end position="1667"/>
    </location>
</feature>
<feature type="compositionally biased region" description="Basic residues" evidence="1">
    <location>
        <begin position="1658"/>
        <end position="1667"/>
    </location>
</feature>
<sequence>MPRTSWRTHTQIADVVTLLDSISTSEKFSQAVQGFPLRSAWGPPPPTEFDEVRETSEVQAFIKKLGIPNVEDLEFPAMLLYQLGSFNAREDLKARKEDIFNGSHTFLVNTSGSGKTRLLLEGLCDEWGLYFTSQVDSGLLGSFDIQKTMVERLENKSGFVLFPSLLAEPEATHATLLNTKITRIHSSLVLLSRLLVFEAFLSQAITLGGGVSPALRKFWLHFQLRPNIQTEDEQFTDHLADVFLDICEALLRAEVDDTIINDVIAQTSRKIVTILGGTAKIFIVLDEANVAVRRCEDSFRDDNGNHYPLLKAVLKTWREHLKDSPFVFIIAGTEIPQRYFNDSDWMESVWNSNTGAFDNQMVQKGYVQQFLSHQLWGSIGDSLTSRMWRWLRGRHRFTSAYIAVLLEHSYAKPLTYLDMVVDQGTGYFPQDVPYDVRPPRDFIPFAKLNFSKIRTDRILRSYVHLALIDALSSSTNPGYSVDAIKLVNEGMGRFTDTRCSHIVVDEPLIIARAVTWFSGNEGETPASILNYQYFIDHLVNPEMSPRHPPAYLAFALALAFGRSRRISDILALSKPIPTWSRRNADIVVRKQAGDGVIESPVRHVDRIHRTLVTYSTTLADTLSWMTHHHRTPFCIHVTETTVTLIFIVKLSNNTRFWATMRVLHSLADEDVATKIWDTAHDLQAENLFQEPASPSFYSDALDSLPSICPQVCPHGVLPIIAVLGKGIENIEPDVLYGSESSRVALVKLDELSQAMDLIPPEQIAERIINAITRDPEKPEEEAEEEVEEMTTRTKPGVLQRPNGHTVTGWAVAKQRIAGVLLHMSENSWKNHGQTTAVLALLDSISASDKFSQAVQGLPLRSIWRPPPPTDFDETTVSTKVEEFIQDLHIPLARTLSFPAMLLHRLGSFQVEDLRVRKEDIFSGKNTFLVNTSGSGKTRLLFEGLCDDWGLYFTSHVDSGFLGSFDVQTTMVDSLGYRTGFVLFPSRLPEPAATHAAALNMQFARSHASRILLSRLLIFKSFLDCAIALGGLSQEQRKLWLHFQLQPNVQGEHERFTRRLADVSLDLCEVLADAEINDTIVDNAIAQTSAEIVMALGESTRIFIVLDEANVAVKTCRRSFRDDHGNYYPLLKAMLKIWRGHLHNLPFVFVVAGTEIPQEYFANDLEWADSVWSSHTGSFDDPEDQKRYVKQFLPAGLWESIGEPLSLRLHRFTSTYIAVLLQHSYAKPLTYLDMVIHQGTGYFPHDVHYDVRPPTDTVPLDLLDFEMMIVDRRLRSYVHLALMDTLLSSSNPGYSAEAIILVNEGMGRFTDSRCSHIVVDEPLIIARAVTWFSGDEGETPASILKYQYFLDHLVDPAMAPRHPPAYLTFALALAFCKSRRISDIFALSKPIPIWSRRNADIVVLKQDGDNVVESPLRYVDRIQRTLVTYSTTIADTLSWMRHHHRTPFCIHVAETTATLIFIVKLSNNTRFWAIMRVLHSLADEDVATKIRDTAHDLQAENLFRELASSSFYSDILDALDSLPSICPQVCPHGILPVTAVLGKDIENIEPDILDGSDSSRVALVKLDELSQAMDLIPQEQIAERIMNAITRDPEKAEEEAEEEVEETTIRTSVRAGKGRASGSNQSRSRRPRGSSVVQHDTRAAGPSHATALGTSRYNLRPRIKSKAR</sequence>
<gene>
    <name evidence="2" type="ORF">WG66_271</name>
</gene>
<dbReference type="Proteomes" id="UP000054988">
    <property type="component" value="Unassembled WGS sequence"/>
</dbReference>